<sequence length="191" mass="22370">MCTVLLCALFTDVKKAFYFTEQVITVEIPDGDNSEDENLSDDDELRFEEIKRFLHSDNNDEQIPRGQPRHDRLFKIHHFLNGLRNRLMLVPKEENMAVGDPLIPTLAKSTLKQCNFKRLHKWDYKVFVLSGVSGFSYDFNDFAGSTKFQLHQPDFGASRNVIVKLIETVPRSRNYKIFFDNWFTSWNSNKL</sequence>
<dbReference type="InterPro" id="IPR029526">
    <property type="entry name" value="PGBD"/>
</dbReference>
<evidence type="ECO:0000313" key="2">
    <source>
        <dbReference type="EMBL" id="KAF2900960.1"/>
    </source>
</evidence>
<dbReference type="EMBL" id="VTPC01001929">
    <property type="protein sequence ID" value="KAF2900960.1"/>
    <property type="molecule type" value="Genomic_DNA"/>
</dbReference>
<name>A0A8K0GDS3_IGNLU</name>
<dbReference type="Proteomes" id="UP000801492">
    <property type="component" value="Unassembled WGS sequence"/>
</dbReference>
<dbReference type="PANTHER" id="PTHR47272">
    <property type="entry name" value="DDE_TNP_1_7 DOMAIN-CONTAINING PROTEIN"/>
    <property type="match status" value="1"/>
</dbReference>
<proteinExistence type="predicted"/>
<gene>
    <name evidence="2" type="ORF">ILUMI_05227</name>
</gene>
<accession>A0A8K0GDS3</accession>
<organism evidence="2 3">
    <name type="scientific">Ignelater luminosus</name>
    <name type="common">Cucubano</name>
    <name type="synonym">Pyrophorus luminosus</name>
    <dbReference type="NCBI Taxonomy" id="2038154"/>
    <lineage>
        <taxon>Eukaryota</taxon>
        <taxon>Metazoa</taxon>
        <taxon>Ecdysozoa</taxon>
        <taxon>Arthropoda</taxon>
        <taxon>Hexapoda</taxon>
        <taxon>Insecta</taxon>
        <taxon>Pterygota</taxon>
        <taxon>Neoptera</taxon>
        <taxon>Endopterygota</taxon>
        <taxon>Coleoptera</taxon>
        <taxon>Polyphaga</taxon>
        <taxon>Elateriformia</taxon>
        <taxon>Elateroidea</taxon>
        <taxon>Elateridae</taxon>
        <taxon>Agrypninae</taxon>
        <taxon>Pyrophorini</taxon>
        <taxon>Ignelater</taxon>
    </lineage>
</organism>
<keyword evidence="3" id="KW-1185">Reference proteome</keyword>
<evidence type="ECO:0000313" key="3">
    <source>
        <dbReference type="Proteomes" id="UP000801492"/>
    </source>
</evidence>
<dbReference type="Pfam" id="PF13843">
    <property type="entry name" value="DDE_Tnp_1_7"/>
    <property type="match status" value="1"/>
</dbReference>
<feature type="domain" description="PiggyBac transposable element-derived protein" evidence="1">
    <location>
        <begin position="45"/>
        <end position="186"/>
    </location>
</feature>
<comment type="caution">
    <text evidence="2">The sequence shown here is derived from an EMBL/GenBank/DDBJ whole genome shotgun (WGS) entry which is preliminary data.</text>
</comment>
<dbReference type="PANTHER" id="PTHR47272:SF1">
    <property type="entry name" value="PIGGYBAC TRANSPOSABLE ELEMENT-DERIVED PROTEIN 3-LIKE"/>
    <property type="match status" value="1"/>
</dbReference>
<reference evidence="2" key="1">
    <citation type="submission" date="2019-08" db="EMBL/GenBank/DDBJ databases">
        <title>The genome of the North American firefly Photinus pyralis.</title>
        <authorList>
            <consortium name="Photinus pyralis genome working group"/>
            <person name="Fallon T.R."/>
            <person name="Sander Lower S.E."/>
            <person name="Weng J.-K."/>
        </authorList>
    </citation>
    <scope>NUCLEOTIDE SEQUENCE</scope>
    <source>
        <strain evidence="2">TRF0915ILg1</strain>
        <tissue evidence="2">Whole body</tissue>
    </source>
</reference>
<dbReference type="OrthoDB" id="6739266at2759"/>
<protein>
    <recommendedName>
        <fullName evidence="1">PiggyBac transposable element-derived protein domain-containing protein</fullName>
    </recommendedName>
</protein>
<dbReference type="AlphaFoldDB" id="A0A8K0GDS3"/>
<evidence type="ECO:0000259" key="1">
    <source>
        <dbReference type="Pfam" id="PF13843"/>
    </source>
</evidence>